<dbReference type="EMBL" id="JAPZVQ010000025">
    <property type="protein sequence ID" value="MDA1388251.1"/>
    <property type="molecule type" value="Genomic_DNA"/>
</dbReference>
<keyword evidence="2" id="KW-0378">Hydrolase</keyword>
<organism evidence="2 4">
    <name type="scientific">Glycomyces lechevalierae</name>
    <dbReference type="NCBI Taxonomy" id="256034"/>
    <lineage>
        <taxon>Bacteria</taxon>
        <taxon>Bacillati</taxon>
        <taxon>Actinomycetota</taxon>
        <taxon>Actinomycetes</taxon>
        <taxon>Glycomycetales</taxon>
        <taxon>Glycomycetaceae</taxon>
        <taxon>Glycomyces</taxon>
    </lineage>
</organism>
<feature type="domain" description="AB hydrolase-1" evidence="1">
    <location>
        <begin position="9"/>
        <end position="212"/>
    </location>
</feature>
<accession>A0A9X3PMK9</accession>
<name>A0A9X3PMK9_9ACTN</name>
<dbReference type="Pfam" id="PF12697">
    <property type="entry name" value="Abhydrolase_6"/>
    <property type="match status" value="1"/>
</dbReference>
<evidence type="ECO:0000313" key="2">
    <source>
        <dbReference type="EMBL" id="MDA1388251.1"/>
    </source>
</evidence>
<reference evidence="2" key="1">
    <citation type="submission" date="2022-12" db="EMBL/GenBank/DDBJ databases">
        <title>Gycomyces niveus sp.nov., a novel actinomycete isolated from soil in Shouguang.</title>
        <authorList>
            <person name="Yang X."/>
        </authorList>
    </citation>
    <scope>NUCLEOTIDE SEQUENCE</scope>
    <source>
        <strain evidence="2">DSM 44724</strain>
    </source>
</reference>
<dbReference type="RefSeq" id="WP_270124755.1">
    <property type="nucleotide sequence ID" value="NZ_BAAAOM010000002.1"/>
</dbReference>
<dbReference type="InterPro" id="IPR052897">
    <property type="entry name" value="Sec-Metab_Biosynth_Hydrolase"/>
</dbReference>
<gene>
    <name evidence="3" type="ORF">J2S69_001026</name>
    <name evidence="2" type="ORF">O2L01_24870</name>
</gene>
<reference evidence="3 5" key="2">
    <citation type="submission" date="2023-07" db="EMBL/GenBank/DDBJ databases">
        <title>Sequencing the genomes of 1000 actinobacteria strains.</title>
        <authorList>
            <person name="Klenk H.-P."/>
        </authorList>
    </citation>
    <scope>NUCLEOTIDE SEQUENCE [LARGE SCALE GENOMIC DNA]</scope>
    <source>
        <strain evidence="3 5">DSM 44724</strain>
    </source>
</reference>
<evidence type="ECO:0000259" key="1">
    <source>
        <dbReference type="Pfam" id="PF12697"/>
    </source>
</evidence>
<keyword evidence="5" id="KW-1185">Reference proteome</keyword>
<dbReference type="Proteomes" id="UP001183604">
    <property type="component" value="Unassembled WGS sequence"/>
</dbReference>
<dbReference type="SUPFAM" id="SSF53474">
    <property type="entry name" value="alpha/beta-Hydrolases"/>
    <property type="match status" value="1"/>
</dbReference>
<proteinExistence type="predicted"/>
<sequence>MADSSTATFVLIHGGGSTSWDWHLVAPVLKGLGHEVVAVDLPIEDPANGVGEYADAVVEACAGRPNLVVVAHSWGGLVAPIVASRIDAELLVFVTAMVPLPGEAPNDWWAASGFSDLEASESEEDQFYNGVPAALAEECTARGRAQTGERDGEPSPLKAWPDVPTRFLLCRDDRFFPPVFVRAMVNDRLGFVPDEIDGGHMIALARPRELAERLHRYWTELPR</sequence>
<evidence type="ECO:0000313" key="4">
    <source>
        <dbReference type="Proteomes" id="UP001145799"/>
    </source>
</evidence>
<comment type="caution">
    <text evidence="2">The sequence shown here is derived from an EMBL/GenBank/DDBJ whole genome shotgun (WGS) entry which is preliminary data.</text>
</comment>
<dbReference type="AlphaFoldDB" id="A0A9X3PMK9"/>
<dbReference type="InterPro" id="IPR000073">
    <property type="entry name" value="AB_hydrolase_1"/>
</dbReference>
<dbReference type="GO" id="GO:0016787">
    <property type="term" value="F:hydrolase activity"/>
    <property type="evidence" value="ECO:0007669"/>
    <property type="project" value="UniProtKB-KW"/>
</dbReference>
<dbReference type="Proteomes" id="UP001145799">
    <property type="component" value="Unassembled WGS sequence"/>
</dbReference>
<evidence type="ECO:0000313" key="3">
    <source>
        <dbReference type="EMBL" id="MDR7337307.1"/>
    </source>
</evidence>
<dbReference type="InterPro" id="IPR029058">
    <property type="entry name" value="AB_hydrolase_fold"/>
</dbReference>
<evidence type="ECO:0000313" key="5">
    <source>
        <dbReference type="Proteomes" id="UP001183604"/>
    </source>
</evidence>
<dbReference type="Gene3D" id="3.40.50.1820">
    <property type="entry name" value="alpha/beta hydrolase"/>
    <property type="match status" value="1"/>
</dbReference>
<protein>
    <submittedName>
        <fullName evidence="2">Alpha/beta hydrolase</fullName>
    </submittedName>
    <submittedName>
        <fullName evidence="3">Pimeloyl-ACP methyl ester carboxylesterase</fullName>
    </submittedName>
</protein>
<dbReference type="EMBL" id="JAVDYD010000001">
    <property type="protein sequence ID" value="MDR7337307.1"/>
    <property type="molecule type" value="Genomic_DNA"/>
</dbReference>
<dbReference type="PANTHER" id="PTHR37017:SF11">
    <property type="entry name" value="ESTERASE_LIPASE_THIOESTERASE DOMAIN-CONTAINING PROTEIN"/>
    <property type="match status" value="1"/>
</dbReference>
<dbReference type="PANTHER" id="PTHR37017">
    <property type="entry name" value="AB HYDROLASE-1 DOMAIN-CONTAINING PROTEIN-RELATED"/>
    <property type="match status" value="1"/>
</dbReference>